<organism evidence="1 2">
    <name type="scientific">Panagrolaimus sp. ES5</name>
    <dbReference type="NCBI Taxonomy" id="591445"/>
    <lineage>
        <taxon>Eukaryota</taxon>
        <taxon>Metazoa</taxon>
        <taxon>Ecdysozoa</taxon>
        <taxon>Nematoda</taxon>
        <taxon>Chromadorea</taxon>
        <taxon>Rhabditida</taxon>
        <taxon>Tylenchina</taxon>
        <taxon>Panagrolaimomorpha</taxon>
        <taxon>Panagrolaimoidea</taxon>
        <taxon>Panagrolaimidae</taxon>
        <taxon>Panagrolaimus</taxon>
    </lineage>
</organism>
<protein>
    <submittedName>
        <fullName evidence="2">Uncharacterized protein</fullName>
    </submittedName>
</protein>
<evidence type="ECO:0000313" key="1">
    <source>
        <dbReference type="Proteomes" id="UP000887579"/>
    </source>
</evidence>
<sequence>MFEHVPSQIKGLLSFCVNDHKKSFRNAVEKAGESAEIDIVYEKKQFIKKFIIHDGLTFEIILQFNDVESEWENSDSYDEYDDEIEDEEDFEDFSSDF</sequence>
<evidence type="ECO:0000313" key="2">
    <source>
        <dbReference type="WBParaSite" id="ES5_v2.g22889.t1"/>
    </source>
</evidence>
<name>A0AC34G0F5_9BILA</name>
<proteinExistence type="predicted"/>
<dbReference type="Proteomes" id="UP000887579">
    <property type="component" value="Unplaced"/>
</dbReference>
<reference evidence="2" key="1">
    <citation type="submission" date="2022-11" db="UniProtKB">
        <authorList>
            <consortium name="WormBaseParasite"/>
        </authorList>
    </citation>
    <scope>IDENTIFICATION</scope>
</reference>
<dbReference type="WBParaSite" id="ES5_v2.g22889.t1">
    <property type="protein sequence ID" value="ES5_v2.g22889.t1"/>
    <property type="gene ID" value="ES5_v2.g22889"/>
</dbReference>
<accession>A0AC34G0F5</accession>